<reference evidence="1" key="1">
    <citation type="journal article" date="2023" name="Mol. Phylogenet. Evol.">
        <title>Genome-scale phylogeny and comparative genomics of the fungal order Sordariales.</title>
        <authorList>
            <person name="Hensen N."/>
            <person name="Bonometti L."/>
            <person name="Westerberg I."/>
            <person name="Brannstrom I.O."/>
            <person name="Guillou S."/>
            <person name="Cros-Aarteil S."/>
            <person name="Calhoun S."/>
            <person name="Haridas S."/>
            <person name="Kuo A."/>
            <person name="Mondo S."/>
            <person name="Pangilinan J."/>
            <person name="Riley R."/>
            <person name="LaButti K."/>
            <person name="Andreopoulos B."/>
            <person name="Lipzen A."/>
            <person name="Chen C."/>
            <person name="Yan M."/>
            <person name="Daum C."/>
            <person name="Ng V."/>
            <person name="Clum A."/>
            <person name="Steindorff A."/>
            <person name="Ohm R.A."/>
            <person name="Martin F."/>
            <person name="Silar P."/>
            <person name="Natvig D.O."/>
            <person name="Lalanne C."/>
            <person name="Gautier V."/>
            <person name="Ament-Velasquez S.L."/>
            <person name="Kruys A."/>
            <person name="Hutchinson M.I."/>
            <person name="Powell A.J."/>
            <person name="Barry K."/>
            <person name="Miller A.N."/>
            <person name="Grigoriev I.V."/>
            <person name="Debuchy R."/>
            <person name="Gladieux P."/>
            <person name="Hiltunen Thoren M."/>
            <person name="Johannesson H."/>
        </authorList>
    </citation>
    <scope>NUCLEOTIDE SEQUENCE</scope>
    <source>
        <strain evidence="1">CBS 103.79</strain>
    </source>
</reference>
<dbReference type="PANTHER" id="PTHR21310:SF15">
    <property type="entry name" value="AMINOGLYCOSIDE PHOSPHOTRANSFERASE DOMAIN-CONTAINING PROTEIN"/>
    <property type="match status" value="1"/>
</dbReference>
<evidence type="ECO:0008006" key="3">
    <source>
        <dbReference type="Google" id="ProtNLM"/>
    </source>
</evidence>
<dbReference type="InterPro" id="IPR011009">
    <property type="entry name" value="Kinase-like_dom_sf"/>
</dbReference>
<accession>A0AAN6MEQ6</accession>
<dbReference type="AlphaFoldDB" id="A0AAN6MEQ6"/>
<evidence type="ECO:0000313" key="2">
    <source>
        <dbReference type="Proteomes" id="UP001303889"/>
    </source>
</evidence>
<organism evidence="1 2">
    <name type="scientific">Staphylotrichum tortipilum</name>
    <dbReference type="NCBI Taxonomy" id="2831512"/>
    <lineage>
        <taxon>Eukaryota</taxon>
        <taxon>Fungi</taxon>
        <taxon>Dikarya</taxon>
        <taxon>Ascomycota</taxon>
        <taxon>Pezizomycotina</taxon>
        <taxon>Sordariomycetes</taxon>
        <taxon>Sordariomycetidae</taxon>
        <taxon>Sordariales</taxon>
        <taxon>Chaetomiaceae</taxon>
        <taxon>Staphylotrichum</taxon>
    </lineage>
</organism>
<protein>
    <recommendedName>
        <fullName evidence="3">Aminoglycoside phosphotransferase domain-containing protein</fullName>
    </recommendedName>
</protein>
<dbReference type="PANTHER" id="PTHR21310">
    <property type="entry name" value="AMINOGLYCOSIDE PHOSPHOTRANSFERASE-RELATED-RELATED"/>
    <property type="match status" value="1"/>
</dbReference>
<keyword evidence="2" id="KW-1185">Reference proteome</keyword>
<reference evidence="1" key="2">
    <citation type="submission" date="2023-05" db="EMBL/GenBank/DDBJ databases">
        <authorList>
            <consortium name="Lawrence Berkeley National Laboratory"/>
            <person name="Steindorff A."/>
            <person name="Hensen N."/>
            <person name="Bonometti L."/>
            <person name="Westerberg I."/>
            <person name="Brannstrom I.O."/>
            <person name="Guillou S."/>
            <person name="Cros-Aarteil S."/>
            <person name="Calhoun S."/>
            <person name="Haridas S."/>
            <person name="Kuo A."/>
            <person name="Mondo S."/>
            <person name="Pangilinan J."/>
            <person name="Riley R."/>
            <person name="Labutti K."/>
            <person name="Andreopoulos B."/>
            <person name="Lipzen A."/>
            <person name="Chen C."/>
            <person name="Yanf M."/>
            <person name="Daum C."/>
            <person name="Ng V."/>
            <person name="Clum A."/>
            <person name="Ohm R."/>
            <person name="Martin F."/>
            <person name="Silar P."/>
            <person name="Natvig D."/>
            <person name="Lalanne C."/>
            <person name="Gautier V."/>
            <person name="Ament-Velasquez S.L."/>
            <person name="Kruys A."/>
            <person name="Hutchinson M.I."/>
            <person name="Powell A.J."/>
            <person name="Barry K."/>
            <person name="Miller A.N."/>
            <person name="Grigoriev I.V."/>
            <person name="Debuchy R."/>
            <person name="Gladieux P."/>
            <person name="Thoren M.H."/>
            <person name="Johannesson H."/>
        </authorList>
    </citation>
    <scope>NUCLEOTIDE SEQUENCE</scope>
    <source>
        <strain evidence="1">CBS 103.79</strain>
    </source>
</reference>
<name>A0AAN6MEQ6_9PEZI</name>
<dbReference type="SUPFAM" id="SSF56112">
    <property type="entry name" value="Protein kinase-like (PK-like)"/>
    <property type="match status" value="1"/>
</dbReference>
<dbReference type="Gene3D" id="3.30.200.20">
    <property type="entry name" value="Phosphorylase Kinase, domain 1"/>
    <property type="match status" value="1"/>
</dbReference>
<comment type="caution">
    <text evidence="1">The sequence shown here is derived from an EMBL/GenBank/DDBJ whole genome shotgun (WGS) entry which is preliminary data.</text>
</comment>
<dbReference type="InterPro" id="IPR051678">
    <property type="entry name" value="AGP_Transferase"/>
</dbReference>
<sequence length="392" mass="43859">MIIWTPRHKTRLAIPQNCWRQVHECVARTNWLELCLHASKLNHGMPCVMLPDMNNRLHHVVRVLEFEDGTRWFARVQMAKSTDATARALQSEVDVMTLVRERTRIPVPRVFSYKIYDEHLIGAAFMLTEFLPGNVAIDLDGGNKVHQGRIPPGHRPSFYTAVVQIQAQFSFLRFPKIGSITQNDDGTYDIGPIPNIGGPFSTAAEFFTAWASHANFPQSADSILEMMGGGRGGAAAGGAGAALAVRVIKSIQDFPRAIQILASRLSPTNNTGPFPLPYPDLYHSNIITDASYNVVGVIDWSACAVPWELVEFPRALPRVMDASRNYDAAWQHVDEDMRVRRKRRGGLDGALSGVLGEERAQTLAYALRCIWSWGSWDFMTRFWRGLGGEREN</sequence>
<proteinExistence type="predicted"/>
<dbReference type="EMBL" id="MU855773">
    <property type="protein sequence ID" value="KAK3899527.1"/>
    <property type="molecule type" value="Genomic_DNA"/>
</dbReference>
<gene>
    <name evidence="1" type="ORF">C8A05DRAFT_46429</name>
</gene>
<dbReference type="Proteomes" id="UP001303889">
    <property type="component" value="Unassembled WGS sequence"/>
</dbReference>
<evidence type="ECO:0000313" key="1">
    <source>
        <dbReference type="EMBL" id="KAK3899527.1"/>
    </source>
</evidence>